<name>A0A7S1T5A7_9CHLO</name>
<dbReference type="PROSITE" id="PS50222">
    <property type="entry name" value="EF_HAND_2"/>
    <property type="match status" value="1"/>
</dbReference>
<evidence type="ECO:0000313" key="3">
    <source>
        <dbReference type="EMBL" id="CAD9220465.1"/>
    </source>
</evidence>
<keyword evidence="1" id="KW-1133">Transmembrane helix</keyword>
<feature type="domain" description="EF-hand" evidence="2">
    <location>
        <begin position="59"/>
        <end position="94"/>
    </location>
</feature>
<organism evidence="3">
    <name type="scientific">Tetraselmis chuii</name>
    <dbReference type="NCBI Taxonomy" id="63592"/>
    <lineage>
        <taxon>Eukaryota</taxon>
        <taxon>Viridiplantae</taxon>
        <taxon>Chlorophyta</taxon>
        <taxon>core chlorophytes</taxon>
        <taxon>Chlorodendrophyceae</taxon>
        <taxon>Chlorodendrales</taxon>
        <taxon>Chlorodendraceae</taxon>
        <taxon>Tetraselmis</taxon>
    </lineage>
</organism>
<dbReference type="AlphaFoldDB" id="A0A7S1T5A7"/>
<protein>
    <recommendedName>
        <fullName evidence="2">EF-hand domain-containing protein</fullName>
    </recommendedName>
</protein>
<reference evidence="3" key="1">
    <citation type="submission" date="2021-01" db="EMBL/GenBank/DDBJ databases">
        <authorList>
            <person name="Corre E."/>
            <person name="Pelletier E."/>
            <person name="Niang G."/>
            <person name="Scheremetjew M."/>
            <person name="Finn R."/>
            <person name="Kale V."/>
            <person name="Holt S."/>
            <person name="Cochrane G."/>
            <person name="Meng A."/>
            <person name="Brown T."/>
            <person name="Cohen L."/>
        </authorList>
    </citation>
    <scope>NUCLEOTIDE SEQUENCE</scope>
    <source>
        <strain evidence="3">PLY429</strain>
    </source>
</reference>
<keyword evidence="1" id="KW-0472">Membrane</keyword>
<sequence>MVSNPAANQSSLRPIAVTSADVELNDMARRNSACLTVCTPAGNSTPGFNYAVAAGKRTRMSQKVVDRLEKIDANGDGRISADELVGAIEKLIDEEKKHRDYKSIACAVIALLLFVLLANLGLAFAVVFLSKELDVKGATLVSIDSGLPVQVDSASFVAQDGALRGRGDLDTGLPLETAAQPFVHEINTTYSDDYLAEVLSIRLSWPTGASAVLGVKAFSRPGDGNGSALASQLTVMTSVGFLTIHADRIKIDQDVENFLLSTGVMNATGSGKEPPSAGLRRRLLQGVNIFEIETFGQFMGHTTAVCEVQATQRSAILGTTYEEEVAICQQRALVRRSRSGGFVIED</sequence>
<dbReference type="PROSITE" id="PS00018">
    <property type="entry name" value="EF_HAND_1"/>
    <property type="match status" value="1"/>
</dbReference>
<dbReference type="InterPro" id="IPR018247">
    <property type="entry name" value="EF_Hand_1_Ca_BS"/>
</dbReference>
<evidence type="ECO:0000259" key="2">
    <source>
        <dbReference type="PROSITE" id="PS50222"/>
    </source>
</evidence>
<feature type="transmembrane region" description="Helical" evidence="1">
    <location>
        <begin position="104"/>
        <end position="129"/>
    </location>
</feature>
<dbReference type="GO" id="GO:0005509">
    <property type="term" value="F:calcium ion binding"/>
    <property type="evidence" value="ECO:0007669"/>
    <property type="project" value="InterPro"/>
</dbReference>
<dbReference type="InterPro" id="IPR002048">
    <property type="entry name" value="EF_hand_dom"/>
</dbReference>
<proteinExistence type="predicted"/>
<gene>
    <name evidence="3" type="ORF">TCHU04912_LOCUS20233</name>
</gene>
<accession>A0A7S1T5A7</accession>
<keyword evidence="1" id="KW-0812">Transmembrane</keyword>
<evidence type="ECO:0000256" key="1">
    <source>
        <dbReference type="SAM" id="Phobius"/>
    </source>
</evidence>
<dbReference type="EMBL" id="HBGG01039326">
    <property type="protein sequence ID" value="CAD9220465.1"/>
    <property type="molecule type" value="Transcribed_RNA"/>
</dbReference>